<sequence>MPNRITIQSTDPESVKRGREEQRGGKLSGFHQEVCFGLAPENTMMSFNRSIACGVAAFETDVQLSPDIENDTEDTVNTILSSDIDPRLVLWLPPGKREYVKKNAPGFIQVYENSSALKQNNGSYLNVKYSKLKMNEIRSNKEKLCATLRETLKQQTCKSKKNLDQTREENKALRNKIEKLD</sequence>
<evidence type="ECO:0000313" key="1">
    <source>
        <dbReference type="EMBL" id="KAG8003935.1"/>
    </source>
</evidence>
<evidence type="ECO:0000313" key="2">
    <source>
        <dbReference type="Proteomes" id="UP000805704"/>
    </source>
</evidence>
<accession>A0ACB7EP14</accession>
<reference evidence="1" key="1">
    <citation type="submission" date="2020-04" db="EMBL/GenBank/DDBJ databases">
        <title>A chromosome-scale assembly and high-density genetic map of the yellow drum (Nibea albiflora) genome.</title>
        <authorList>
            <person name="Xu D."/>
            <person name="Zhang W."/>
            <person name="Chen R."/>
            <person name="Tan P."/>
            <person name="Wang L."/>
            <person name="Song H."/>
            <person name="Tian L."/>
            <person name="Zhu Q."/>
            <person name="Wang B."/>
        </authorList>
    </citation>
    <scope>NUCLEOTIDE SEQUENCE</scope>
    <source>
        <strain evidence="1">ZJHYS-2018</strain>
    </source>
</reference>
<dbReference type="EMBL" id="CM024791">
    <property type="protein sequence ID" value="KAG8003935.1"/>
    <property type="molecule type" value="Genomic_DNA"/>
</dbReference>
<feature type="non-terminal residue" evidence="1">
    <location>
        <position position="181"/>
    </location>
</feature>
<keyword evidence="2" id="KW-1185">Reference proteome</keyword>
<organism evidence="1 2">
    <name type="scientific">Nibea albiflora</name>
    <name type="common">Yellow drum</name>
    <name type="synonym">Corvina albiflora</name>
    <dbReference type="NCBI Taxonomy" id="240163"/>
    <lineage>
        <taxon>Eukaryota</taxon>
        <taxon>Metazoa</taxon>
        <taxon>Chordata</taxon>
        <taxon>Craniata</taxon>
        <taxon>Vertebrata</taxon>
        <taxon>Euteleostomi</taxon>
        <taxon>Actinopterygii</taxon>
        <taxon>Neopterygii</taxon>
        <taxon>Teleostei</taxon>
        <taxon>Neoteleostei</taxon>
        <taxon>Acanthomorphata</taxon>
        <taxon>Eupercaria</taxon>
        <taxon>Sciaenidae</taxon>
        <taxon>Nibea</taxon>
    </lineage>
</organism>
<gene>
    <name evidence="1" type="ORF">GBF38_007961</name>
</gene>
<comment type="caution">
    <text evidence="1">The sequence shown here is derived from an EMBL/GenBank/DDBJ whole genome shotgun (WGS) entry which is preliminary data.</text>
</comment>
<dbReference type="Proteomes" id="UP000805704">
    <property type="component" value="Chromosome 3"/>
</dbReference>
<name>A0ACB7EP14_NIBAL</name>
<protein>
    <submittedName>
        <fullName evidence="1">Uncharacterized protein</fullName>
    </submittedName>
</protein>
<proteinExistence type="predicted"/>